<keyword evidence="1" id="KW-0472">Membrane</keyword>
<dbReference type="AlphaFoldDB" id="A0AA37SSI2"/>
<sequence>MFPNLTNANNLLSGLLALGLAPLFTIAIFMLFLNVLVYEYHPNRKFEMESWHENAQDRHEMSEDLLESQLLINKTKAQIATELGLPNDDILLELDTLSIWTYDMGVRGWGLGWKFYYLNIDFDNNLSKSVKIKEVID</sequence>
<gene>
    <name evidence="2" type="ORF">GCM10007940_42290</name>
</gene>
<reference evidence="2" key="2">
    <citation type="submission" date="2023-01" db="EMBL/GenBank/DDBJ databases">
        <title>Draft genome sequence of Portibacter lacus strain NBRC 108769.</title>
        <authorList>
            <person name="Sun Q."/>
            <person name="Mori K."/>
        </authorList>
    </citation>
    <scope>NUCLEOTIDE SEQUENCE</scope>
    <source>
        <strain evidence="2">NBRC 108769</strain>
    </source>
</reference>
<keyword evidence="3" id="KW-1185">Reference proteome</keyword>
<keyword evidence="1" id="KW-0812">Transmembrane</keyword>
<name>A0AA37SSI2_9BACT</name>
<feature type="transmembrane region" description="Helical" evidence="1">
    <location>
        <begin position="12"/>
        <end position="38"/>
    </location>
</feature>
<reference evidence="2" key="1">
    <citation type="journal article" date="2014" name="Int. J. Syst. Evol. Microbiol.">
        <title>Complete genome sequence of Corynebacterium casei LMG S-19264T (=DSM 44701T), isolated from a smear-ripened cheese.</title>
        <authorList>
            <consortium name="US DOE Joint Genome Institute (JGI-PGF)"/>
            <person name="Walter F."/>
            <person name="Albersmeier A."/>
            <person name="Kalinowski J."/>
            <person name="Ruckert C."/>
        </authorList>
    </citation>
    <scope>NUCLEOTIDE SEQUENCE</scope>
    <source>
        <strain evidence="2">NBRC 108769</strain>
    </source>
</reference>
<evidence type="ECO:0000313" key="2">
    <source>
        <dbReference type="EMBL" id="GLR19613.1"/>
    </source>
</evidence>
<proteinExistence type="predicted"/>
<organism evidence="2 3">
    <name type="scientific">Portibacter lacus</name>
    <dbReference type="NCBI Taxonomy" id="1099794"/>
    <lineage>
        <taxon>Bacteria</taxon>
        <taxon>Pseudomonadati</taxon>
        <taxon>Bacteroidota</taxon>
        <taxon>Saprospiria</taxon>
        <taxon>Saprospirales</taxon>
        <taxon>Haliscomenobacteraceae</taxon>
        <taxon>Portibacter</taxon>
    </lineage>
</organism>
<dbReference type="EMBL" id="BSOH01000030">
    <property type="protein sequence ID" value="GLR19613.1"/>
    <property type="molecule type" value="Genomic_DNA"/>
</dbReference>
<comment type="caution">
    <text evidence="2">The sequence shown here is derived from an EMBL/GenBank/DDBJ whole genome shotgun (WGS) entry which is preliminary data.</text>
</comment>
<evidence type="ECO:0000256" key="1">
    <source>
        <dbReference type="SAM" id="Phobius"/>
    </source>
</evidence>
<keyword evidence="1" id="KW-1133">Transmembrane helix</keyword>
<protein>
    <submittedName>
        <fullName evidence="2">Uncharacterized protein</fullName>
    </submittedName>
</protein>
<evidence type="ECO:0000313" key="3">
    <source>
        <dbReference type="Proteomes" id="UP001156666"/>
    </source>
</evidence>
<accession>A0AA37SSI2</accession>
<dbReference type="Proteomes" id="UP001156666">
    <property type="component" value="Unassembled WGS sequence"/>
</dbReference>